<dbReference type="CDD" id="cd03819">
    <property type="entry name" value="GT4_WavL-like"/>
    <property type="match status" value="1"/>
</dbReference>
<evidence type="ECO:0000259" key="1">
    <source>
        <dbReference type="Pfam" id="PF00534"/>
    </source>
</evidence>
<reference evidence="4" key="1">
    <citation type="submission" date="2016-10" db="EMBL/GenBank/DDBJ databases">
        <authorList>
            <person name="Varghese N."/>
            <person name="Submissions S."/>
        </authorList>
    </citation>
    <scope>NUCLEOTIDE SEQUENCE [LARGE SCALE GENOMIC DNA]</scope>
    <source>
        <strain evidence="4">CGMCC 1.10657</strain>
    </source>
</reference>
<feature type="domain" description="Glycosyl transferase family 1" evidence="1">
    <location>
        <begin position="192"/>
        <end position="347"/>
    </location>
</feature>
<evidence type="ECO:0000313" key="3">
    <source>
        <dbReference type="EMBL" id="SEA09642.1"/>
    </source>
</evidence>
<dbReference type="Pfam" id="PF13439">
    <property type="entry name" value="Glyco_transf_4"/>
    <property type="match status" value="1"/>
</dbReference>
<keyword evidence="4" id="KW-1185">Reference proteome</keyword>
<dbReference type="PANTHER" id="PTHR12526:SF638">
    <property type="entry name" value="SPORE COAT PROTEIN SA"/>
    <property type="match status" value="1"/>
</dbReference>
<organism evidence="3 4">
    <name type="scientific">Microbulbifer marinus</name>
    <dbReference type="NCBI Taxonomy" id="658218"/>
    <lineage>
        <taxon>Bacteria</taxon>
        <taxon>Pseudomonadati</taxon>
        <taxon>Pseudomonadota</taxon>
        <taxon>Gammaproteobacteria</taxon>
        <taxon>Cellvibrionales</taxon>
        <taxon>Microbulbiferaceae</taxon>
        <taxon>Microbulbifer</taxon>
    </lineage>
</organism>
<dbReference type="InterPro" id="IPR028098">
    <property type="entry name" value="Glyco_trans_4-like_N"/>
</dbReference>
<protein>
    <submittedName>
        <fullName evidence="3">Glycosyltransferase involved in cell wall bisynthesis</fullName>
    </submittedName>
</protein>
<proteinExistence type="predicted"/>
<dbReference type="GO" id="GO:1901135">
    <property type="term" value="P:carbohydrate derivative metabolic process"/>
    <property type="evidence" value="ECO:0007669"/>
    <property type="project" value="UniProtKB-ARBA"/>
</dbReference>
<gene>
    <name evidence="3" type="ORF">SAMN05216562_1700</name>
</gene>
<keyword evidence="3" id="KW-0808">Transferase</keyword>
<dbReference type="AlphaFoldDB" id="A0A1H3YFC8"/>
<name>A0A1H3YFC8_9GAMM</name>
<sequence length="380" mass="42874">MKVVQLLPALNSGGVERGTVDFARALVTAGHESIVISSGGRMVEQLQREGTRHIAMPIHKKSLSSLLQVRPLRKLLAELDADILHVRSRVPAWLTYLAWKKMPAASRPRLVSTAHGLYSINRYSAIMAKTEQVIAISECVRDYLLQNYPQDLRRPPQIVYRGVDTQEFYPDLPLPADWLDKTCTEFPQLRGKRWLLLPGRLTRWKGQEDFIDLMARLAQEYADIHGVILGGSEPNKAHYEEELKQRVRDRGIEDRVSFVGHRADIRYWYKQSAMVFNLSQRPEPFGRTVIEAAAIGTPLVGYDIGGPAESLRACFPQGLVDKSDPQALYQTVRKLLDGPAARSRLTEEFTLEKQARHTIEIYQSLLAESAANGSGEHARD</sequence>
<dbReference type="PANTHER" id="PTHR12526">
    <property type="entry name" value="GLYCOSYLTRANSFERASE"/>
    <property type="match status" value="1"/>
</dbReference>
<dbReference type="EMBL" id="FNQO01000002">
    <property type="protein sequence ID" value="SEA09642.1"/>
    <property type="molecule type" value="Genomic_DNA"/>
</dbReference>
<dbReference type="SUPFAM" id="SSF53756">
    <property type="entry name" value="UDP-Glycosyltransferase/glycogen phosphorylase"/>
    <property type="match status" value="1"/>
</dbReference>
<dbReference type="STRING" id="658218.SAMN05216562_1700"/>
<dbReference type="GO" id="GO:0016757">
    <property type="term" value="F:glycosyltransferase activity"/>
    <property type="evidence" value="ECO:0007669"/>
    <property type="project" value="InterPro"/>
</dbReference>
<dbReference type="Proteomes" id="UP000198658">
    <property type="component" value="Unassembled WGS sequence"/>
</dbReference>
<accession>A0A1H3YFC8</accession>
<evidence type="ECO:0000313" key="4">
    <source>
        <dbReference type="Proteomes" id="UP000198658"/>
    </source>
</evidence>
<feature type="domain" description="Glycosyltransferase subfamily 4-like N-terminal" evidence="2">
    <location>
        <begin position="13"/>
        <end position="166"/>
    </location>
</feature>
<dbReference type="OrthoDB" id="8523124at2"/>
<dbReference type="Gene3D" id="3.40.50.2000">
    <property type="entry name" value="Glycogen Phosphorylase B"/>
    <property type="match status" value="2"/>
</dbReference>
<dbReference type="Pfam" id="PF00534">
    <property type="entry name" value="Glycos_transf_1"/>
    <property type="match status" value="1"/>
</dbReference>
<evidence type="ECO:0000259" key="2">
    <source>
        <dbReference type="Pfam" id="PF13439"/>
    </source>
</evidence>
<dbReference type="InterPro" id="IPR001296">
    <property type="entry name" value="Glyco_trans_1"/>
</dbReference>